<proteinExistence type="predicted"/>
<organism evidence="2 3">
    <name type="scientific">Vanilla planifolia</name>
    <name type="common">Vanilla</name>
    <dbReference type="NCBI Taxonomy" id="51239"/>
    <lineage>
        <taxon>Eukaryota</taxon>
        <taxon>Viridiplantae</taxon>
        <taxon>Streptophyta</taxon>
        <taxon>Embryophyta</taxon>
        <taxon>Tracheophyta</taxon>
        <taxon>Spermatophyta</taxon>
        <taxon>Magnoliopsida</taxon>
        <taxon>Liliopsida</taxon>
        <taxon>Asparagales</taxon>
        <taxon>Orchidaceae</taxon>
        <taxon>Vanilloideae</taxon>
        <taxon>Vanilleae</taxon>
        <taxon>Vanilla</taxon>
    </lineage>
</organism>
<evidence type="ECO:0000313" key="2">
    <source>
        <dbReference type="EMBL" id="KAG0459498.1"/>
    </source>
</evidence>
<comment type="caution">
    <text evidence="2">The sequence shown here is derived from an EMBL/GenBank/DDBJ whole genome shotgun (WGS) entry which is preliminary data.</text>
</comment>
<keyword evidence="1" id="KW-1133">Transmembrane helix</keyword>
<dbReference type="AlphaFoldDB" id="A0A835PYM4"/>
<evidence type="ECO:0000313" key="3">
    <source>
        <dbReference type="Proteomes" id="UP000639772"/>
    </source>
</evidence>
<reference evidence="2 3" key="1">
    <citation type="journal article" date="2020" name="Nat. Food">
        <title>A phased Vanilla planifolia genome enables genetic improvement of flavour and production.</title>
        <authorList>
            <person name="Hasing T."/>
            <person name="Tang H."/>
            <person name="Brym M."/>
            <person name="Khazi F."/>
            <person name="Huang T."/>
            <person name="Chambers A.H."/>
        </authorList>
    </citation>
    <scope>NUCLEOTIDE SEQUENCE [LARGE SCALE GENOMIC DNA]</scope>
    <source>
        <tissue evidence="2">Leaf</tissue>
    </source>
</reference>
<protein>
    <submittedName>
        <fullName evidence="2">Uncharacterized protein</fullName>
    </submittedName>
</protein>
<gene>
    <name evidence="2" type="ORF">HPP92_022626</name>
</gene>
<accession>A0A835PYM4</accession>
<dbReference type="PANTHER" id="PTHR36396:SF1">
    <property type="entry name" value="MALTASE-GLUCOAMYLASE, INTESTINAL PROTEIN"/>
    <property type="match status" value="1"/>
</dbReference>
<keyword evidence="1" id="KW-0472">Membrane</keyword>
<dbReference type="Proteomes" id="UP000639772">
    <property type="component" value="Chromosome 12"/>
</dbReference>
<dbReference type="OrthoDB" id="1932454at2759"/>
<dbReference type="EMBL" id="JADCNM010000012">
    <property type="protein sequence ID" value="KAG0459498.1"/>
    <property type="molecule type" value="Genomic_DNA"/>
</dbReference>
<keyword evidence="1" id="KW-0812">Transmembrane</keyword>
<evidence type="ECO:0000256" key="1">
    <source>
        <dbReference type="SAM" id="Phobius"/>
    </source>
</evidence>
<dbReference type="PANTHER" id="PTHR36396">
    <property type="entry name" value="MALTASE-GLUCOAMYLASE, INTESTINAL PROTEIN"/>
    <property type="match status" value="1"/>
</dbReference>
<feature type="transmembrane region" description="Helical" evidence="1">
    <location>
        <begin position="151"/>
        <end position="173"/>
    </location>
</feature>
<name>A0A835PYM4_VANPL</name>
<sequence length="194" mass="21461">MFSEAQIVGEKLVAANLPSMGEGAEQGKEPSDVSRILFLEVLCKSSGKIWRFASGTDAEFALRLINSALGYGVPVALYIESAKEGEETVKFGPKATLVNYGEGWKLQTAIDGDGYLMRRMPKQSPSSMKPLDSKFMAKPPPGSSTMTTFQFIWKILIAFAFMFLLAGTLAFFLENLPWLIKHITSSLEQWFMLS</sequence>